<dbReference type="SUPFAM" id="SSF55486">
    <property type="entry name" value="Metalloproteases ('zincins'), catalytic domain"/>
    <property type="match status" value="1"/>
</dbReference>
<dbReference type="Proteomes" id="UP001430290">
    <property type="component" value="Unassembled WGS sequence"/>
</dbReference>
<reference evidence="2" key="1">
    <citation type="submission" date="2021-09" db="EMBL/GenBank/DDBJ databases">
        <authorList>
            <person name="Wu T."/>
            <person name="Guo S.Z."/>
        </authorList>
    </citation>
    <scope>NUCLEOTIDE SEQUENCE</scope>
    <source>
        <strain evidence="2">RSS-23</strain>
    </source>
</reference>
<protein>
    <recommendedName>
        <fullName evidence="1">Lysine-specific metallo-endopeptidase domain-containing protein</fullName>
    </recommendedName>
</protein>
<comment type="caution">
    <text evidence="2">The sequence shown here is derived from an EMBL/GenBank/DDBJ whole genome shotgun (WGS) entry which is preliminary data.</text>
</comment>
<evidence type="ECO:0000313" key="3">
    <source>
        <dbReference type="Proteomes" id="UP001430290"/>
    </source>
</evidence>
<gene>
    <name evidence="2" type="ORF">K7B09_12355</name>
</gene>
<sequence length="164" mass="18506">MKIQQGGGRAESKKWFGDDSNQWMSELGPKLSMLASMINVKPIDVHFSKLQKRCGGEFAAAKMPLDGWQDFTDGQKPMSQAEGQNFRIILNLSWNSSPLYRPFKRPADSKFQTMVHECTHLFLNTDDDAYGVPMCEVTAARTPAIAKKTADCWGYFVEEFRSQG</sequence>
<dbReference type="EMBL" id="JAIQDJ010000011">
    <property type="protein sequence ID" value="MBZ4187114.1"/>
    <property type="molecule type" value="Genomic_DNA"/>
</dbReference>
<accession>A0ABS7TGW3</accession>
<proteinExistence type="predicted"/>
<feature type="domain" description="Lysine-specific metallo-endopeptidase" evidence="1">
    <location>
        <begin position="46"/>
        <end position="158"/>
    </location>
</feature>
<dbReference type="Pfam" id="PF14521">
    <property type="entry name" value="Aspzincin_M35"/>
    <property type="match status" value="1"/>
</dbReference>
<dbReference type="InterPro" id="IPR029463">
    <property type="entry name" value="Lys_MEP"/>
</dbReference>
<evidence type="ECO:0000313" key="2">
    <source>
        <dbReference type="EMBL" id="MBZ4187114.1"/>
    </source>
</evidence>
<dbReference type="RefSeq" id="WP_223629783.1">
    <property type="nucleotide sequence ID" value="NZ_JAIQDJ010000011.1"/>
</dbReference>
<dbReference type="Gene3D" id="3.40.390.10">
    <property type="entry name" value="Collagenase (Catalytic Domain)"/>
    <property type="match status" value="1"/>
</dbReference>
<name>A0ABS7TGW3_9GAMM</name>
<organism evidence="2 3">
    <name type="scientific">Thermomonas beijingensis</name>
    <dbReference type="NCBI Taxonomy" id="2872701"/>
    <lineage>
        <taxon>Bacteria</taxon>
        <taxon>Pseudomonadati</taxon>
        <taxon>Pseudomonadota</taxon>
        <taxon>Gammaproteobacteria</taxon>
        <taxon>Lysobacterales</taxon>
        <taxon>Lysobacteraceae</taxon>
        <taxon>Thermomonas</taxon>
    </lineage>
</organism>
<evidence type="ECO:0000259" key="1">
    <source>
        <dbReference type="Pfam" id="PF14521"/>
    </source>
</evidence>
<dbReference type="InterPro" id="IPR024079">
    <property type="entry name" value="MetalloPept_cat_dom_sf"/>
</dbReference>
<keyword evidence="3" id="KW-1185">Reference proteome</keyword>